<dbReference type="PANTHER" id="PTHR13847">
    <property type="entry name" value="SARCOSINE DEHYDROGENASE-RELATED"/>
    <property type="match status" value="1"/>
</dbReference>
<evidence type="ECO:0000256" key="1">
    <source>
        <dbReference type="ARBA" id="ARBA00023002"/>
    </source>
</evidence>
<keyword evidence="2" id="KW-0472">Membrane</keyword>
<reference evidence="4" key="1">
    <citation type="journal article" date="2021" name="Microorganisms">
        <title>Acidisoma silvae sp. nov. and Acidisomacellulosilytica sp. nov., Two Acidophilic Bacteria Isolated from Decaying Wood, Hydrolyzing Cellulose and Producing Poly-3-hydroxybutyrate.</title>
        <authorList>
            <person name="Mieszkin S."/>
            <person name="Pouder E."/>
            <person name="Uroz S."/>
            <person name="Simon-Colin C."/>
            <person name="Alain K."/>
        </authorList>
    </citation>
    <scope>NUCLEOTIDE SEQUENCE</scope>
    <source>
        <strain evidence="4">HW T2.11</strain>
    </source>
</reference>
<dbReference type="InterPro" id="IPR017741">
    <property type="entry name" value="FAD-dependent_OxRdtase_HpnW"/>
</dbReference>
<organism evidence="4 5">
    <name type="scientific">Acidisoma silvae</name>
    <dbReference type="NCBI Taxonomy" id="2802396"/>
    <lineage>
        <taxon>Bacteria</taxon>
        <taxon>Pseudomonadati</taxon>
        <taxon>Pseudomonadota</taxon>
        <taxon>Alphaproteobacteria</taxon>
        <taxon>Acetobacterales</taxon>
        <taxon>Acidocellaceae</taxon>
        <taxon>Acidisoma</taxon>
    </lineage>
</organism>
<evidence type="ECO:0000259" key="3">
    <source>
        <dbReference type="Pfam" id="PF01266"/>
    </source>
</evidence>
<dbReference type="Gene3D" id="3.30.9.10">
    <property type="entry name" value="D-Amino Acid Oxidase, subunit A, domain 2"/>
    <property type="match status" value="1"/>
</dbReference>
<reference evidence="4" key="2">
    <citation type="submission" date="2021-01" db="EMBL/GenBank/DDBJ databases">
        <authorList>
            <person name="Mieszkin S."/>
            <person name="Pouder E."/>
            <person name="Alain K."/>
        </authorList>
    </citation>
    <scope>NUCLEOTIDE SEQUENCE</scope>
    <source>
        <strain evidence="4">HW T2.11</strain>
    </source>
</reference>
<dbReference type="NCBIfam" id="TIGR03364">
    <property type="entry name" value="HpnW_proposed"/>
    <property type="match status" value="1"/>
</dbReference>
<dbReference type="InterPro" id="IPR036188">
    <property type="entry name" value="FAD/NAD-bd_sf"/>
</dbReference>
<dbReference type="GO" id="GO:0005737">
    <property type="term" value="C:cytoplasm"/>
    <property type="evidence" value="ECO:0007669"/>
    <property type="project" value="TreeGrafter"/>
</dbReference>
<name>A0A963YSX5_9PROT</name>
<feature type="domain" description="FAD dependent oxidoreductase" evidence="3">
    <location>
        <begin position="4"/>
        <end position="367"/>
    </location>
</feature>
<feature type="transmembrane region" description="Helical" evidence="2">
    <location>
        <begin position="6"/>
        <end position="26"/>
    </location>
</feature>
<comment type="caution">
    <text evidence="4">The sequence shown here is derived from an EMBL/GenBank/DDBJ whole genome shotgun (WGS) entry which is preliminary data.</text>
</comment>
<proteinExistence type="predicted"/>
<gene>
    <name evidence="4" type="ORF">ASILVAE211_14710</name>
</gene>
<dbReference type="AlphaFoldDB" id="A0A963YSX5"/>
<sequence>MTYDIAIVGAGIVGIAHALAASRLGLRVVMIDRDQRSVGASIRNFGFVTVTGQQQGECWRRAMRSRDIWEEVAPQAGISVLHQGLAVVARRPEAAVVLEAFRDHPEMGVGCELLSAEEGRKRFPWMTGEAESVLYSPHDRRVESREAIPRLNAWLAEARGVTVLRGVAVHGVERGRVFTSDGVIEAAKIAVCPGDDLATLFPDRLAEFSVTRSKLQMMRLKPRKPLPLGCAVMTDLSLVRYLGYSELPEAAPLLARLKQEQAPHLAGGVHLIAVQSADGSLVVGDTHVYGTTMDPFGDTALDDLVLDEFHAVFPGVEYDITERWIGTYASAPDRLALLDKPMDDVALTVVTSGTGASTAFAIGEEVIQELCA</sequence>
<accession>A0A963YSX5</accession>
<dbReference type="Pfam" id="PF01266">
    <property type="entry name" value="DAO"/>
    <property type="match status" value="1"/>
</dbReference>
<keyword evidence="2" id="KW-0812">Transmembrane</keyword>
<dbReference type="SUPFAM" id="SSF51905">
    <property type="entry name" value="FAD/NAD(P)-binding domain"/>
    <property type="match status" value="1"/>
</dbReference>
<evidence type="ECO:0000313" key="4">
    <source>
        <dbReference type="EMBL" id="MCB8876442.1"/>
    </source>
</evidence>
<keyword evidence="1" id="KW-0560">Oxidoreductase</keyword>
<dbReference type="PANTHER" id="PTHR13847:SF287">
    <property type="entry name" value="FAD-DEPENDENT OXIDOREDUCTASE DOMAIN-CONTAINING PROTEIN 1"/>
    <property type="match status" value="1"/>
</dbReference>
<evidence type="ECO:0000256" key="2">
    <source>
        <dbReference type="SAM" id="Phobius"/>
    </source>
</evidence>
<keyword evidence="5" id="KW-1185">Reference proteome</keyword>
<dbReference type="InterPro" id="IPR006076">
    <property type="entry name" value="FAD-dep_OxRdtase"/>
</dbReference>
<keyword evidence="2" id="KW-1133">Transmembrane helix</keyword>
<dbReference type="RefSeq" id="WP_227322097.1">
    <property type="nucleotide sequence ID" value="NZ_JAESVB010000006.1"/>
</dbReference>
<dbReference type="EMBL" id="JAESVB010000006">
    <property type="protein sequence ID" value="MCB8876442.1"/>
    <property type="molecule type" value="Genomic_DNA"/>
</dbReference>
<evidence type="ECO:0000313" key="5">
    <source>
        <dbReference type="Proteomes" id="UP000708298"/>
    </source>
</evidence>
<dbReference type="Proteomes" id="UP000708298">
    <property type="component" value="Unassembled WGS sequence"/>
</dbReference>
<dbReference type="Gene3D" id="3.50.50.60">
    <property type="entry name" value="FAD/NAD(P)-binding domain"/>
    <property type="match status" value="1"/>
</dbReference>
<protein>
    <submittedName>
        <fullName evidence="4">TIGR03364 family FAD-dependent oxidoreductase</fullName>
    </submittedName>
</protein>
<dbReference type="GO" id="GO:0016491">
    <property type="term" value="F:oxidoreductase activity"/>
    <property type="evidence" value="ECO:0007669"/>
    <property type="project" value="UniProtKB-KW"/>
</dbReference>